<dbReference type="AlphaFoldDB" id="A0A6C0D614"/>
<proteinExistence type="predicted"/>
<reference evidence="1" key="1">
    <citation type="journal article" date="2020" name="Nature">
        <title>Giant virus diversity and host interactions through global metagenomics.</title>
        <authorList>
            <person name="Schulz F."/>
            <person name="Roux S."/>
            <person name="Paez-Espino D."/>
            <person name="Jungbluth S."/>
            <person name="Walsh D.A."/>
            <person name="Denef V.J."/>
            <person name="McMahon K.D."/>
            <person name="Konstantinidis K.T."/>
            <person name="Eloe-Fadrosh E.A."/>
            <person name="Kyrpides N.C."/>
            <person name="Woyke T."/>
        </authorList>
    </citation>
    <scope>NUCLEOTIDE SEQUENCE</scope>
    <source>
        <strain evidence="1">GVMAG-M-3300023174-111</strain>
    </source>
</reference>
<evidence type="ECO:0000313" key="1">
    <source>
        <dbReference type="EMBL" id="QHT11145.1"/>
    </source>
</evidence>
<sequence length="65" mass="7384">MCKGVKEKDGKWRALINKYMNRDTSETGEPVPTNVIVGNLLRFIDETVKYVKENYSVNKNLAGAH</sequence>
<accession>A0A6C0D614</accession>
<dbReference type="EMBL" id="MN739531">
    <property type="protein sequence ID" value="QHT11145.1"/>
    <property type="molecule type" value="Genomic_DNA"/>
</dbReference>
<protein>
    <submittedName>
        <fullName evidence="1">Uncharacterized protein</fullName>
    </submittedName>
</protein>
<organism evidence="1">
    <name type="scientific">viral metagenome</name>
    <dbReference type="NCBI Taxonomy" id="1070528"/>
    <lineage>
        <taxon>unclassified sequences</taxon>
        <taxon>metagenomes</taxon>
        <taxon>organismal metagenomes</taxon>
    </lineage>
</organism>
<name>A0A6C0D614_9ZZZZ</name>